<keyword evidence="8" id="KW-0067">ATP-binding</keyword>
<proteinExistence type="inferred from homology"/>
<accession>A0A9P4WGT1</accession>
<keyword evidence="15" id="KW-1185">Reference proteome</keyword>
<evidence type="ECO:0000256" key="8">
    <source>
        <dbReference type="ARBA" id="ARBA00022840"/>
    </source>
</evidence>
<dbReference type="GO" id="GO:0005739">
    <property type="term" value="C:mitochondrion"/>
    <property type="evidence" value="ECO:0007669"/>
    <property type="project" value="TreeGrafter"/>
</dbReference>
<evidence type="ECO:0000256" key="7">
    <source>
        <dbReference type="ARBA" id="ARBA00022741"/>
    </source>
</evidence>
<dbReference type="GO" id="GO:0005524">
    <property type="term" value="F:ATP binding"/>
    <property type="evidence" value="ECO:0007669"/>
    <property type="project" value="UniProtKB-KW"/>
</dbReference>
<evidence type="ECO:0000256" key="2">
    <source>
        <dbReference type="ARBA" id="ARBA00008276"/>
    </source>
</evidence>
<dbReference type="Proteomes" id="UP000758155">
    <property type="component" value="Unassembled WGS sequence"/>
</dbReference>
<dbReference type="Gene3D" id="3.40.1190.10">
    <property type="entry name" value="Mur-like, catalytic domain"/>
    <property type="match status" value="1"/>
</dbReference>
<keyword evidence="9" id="KW-0460">Magnesium</keyword>
<dbReference type="EMBL" id="SWKV01000117">
    <property type="protein sequence ID" value="KAF3031936.1"/>
    <property type="molecule type" value="Genomic_DNA"/>
</dbReference>
<dbReference type="GO" id="GO:0004326">
    <property type="term" value="F:tetrahydrofolylpolyglutamate synthase activity"/>
    <property type="evidence" value="ECO:0007669"/>
    <property type="project" value="UniProtKB-EC"/>
</dbReference>
<gene>
    <name evidence="14" type="ORF">E8E12_000652</name>
</gene>
<comment type="similarity">
    <text evidence="2">Belongs to the folylpolyglutamate synthase family.</text>
</comment>
<sequence length="467" mass="51559">MLAMKKLYTIYTKPKPGGGMTLGRREECLSSLPIIHVAGTKGKGTTCLYVESLLLQYMEETGDRFRIGCLASPHITSVRERIKLDGKKISKDLFIARYWENERVTRPSIEPKCNNDGPTPPGFPGYMTLMAIYAFIKEKVVVAIIETGIGGRDDSTNIFRSPVATGITTINLDHTATLGNTRGEIALHKAGIFKTDCPAFTVEGQDDAVLQVLRTEAQNRKTKGGLEIVPTSLLQAYEAQVTPDMPWQRGNGAIAIRLANAYLQRRGPNAAVSRSIASCLVRTELSGRNQVASEGNLKWFISIAHNEVSVEATSQWFKTEVRRSEEQRILNLLIFSHNEQRDSDGVLRHLHQTLQGDDPLAFDKAIFCSESTGLEEHKPDFADPRPSQSSSPMEKPNQRAELWSKLQRSGIATTALSVKDAMKSARVFCKLNKANILIIGSTRQAGAACYMLDEAKKNSSTSEVTSR</sequence>
<organism evidence="14 15">
    <name type="scientific">Didymella heteroderae</name>
    <dbReference type="NCBI Taxonomy" id="1769908"/>
    <lineage>
        <taxon>Eukaryota</taxon>
        <taxon>Fungi</taxon>
        <taxon>Dikarya</taxon>
        <taxon>Ascomycota</taxon>
        <taxon>Pezizomycotina</taxon>
        <taxon>Dothideomycetes</taxon>
        <taxon>Pleosporomycetidae</taxon>
        <taxon>Pleosporales</taxon>
        <taxon>Pleosporineae</taxon>
        <taxon>Didymellaceae</taxon>
        <taxon>Didymella</taxon>
    </lineage>
</organism>
<evidence type="ECO:0000256" key="5">
    <source>
        <dbReference type="ARBA" id="ARBA00022598"/>
    </source>
</evidence>
<name>A0A9P4WGT1_9PLEO</name>
<feature type="region of interest" description="Disordered" evidence="13">
    <location>
        <begin position="375"/>
        <end position="398"/>
    </location>
</feature>
<evidence type="ECO:0000313" key="15">
    <source>
        <dbReference type="Proteomes" id="UP000758155"/>
    </source>
</evidence>
<dbReference type="GO" id="GO:0006730">
    <property type="term" value="P:one-carbon metabolic process"/>
    <property type="evidence" value="ECO:0007669"/>
    <property type="project" value="UniProtKB-KW"/>
</dbReference>
<dbReference type="NCBIfam" id="TIGR01499">
    <property type="entry name" value="folC"/>
    <property type="match status" value="1"/>
</dbReference>
<comment type="pathway">
    <text evidence="1">Cofactor biosynthesis; tetrahydrofolylpolyglutamate biosynthesis.</text>
</comment>
<reference evidence="14" key="1">
    <citation type="submission" date="2019-04" db="EMBL/GenBank/DDBJ databases">
        <title>Sequencing of skin fungus with MAO and IRED activity.</title>
        <authorList>
            <person name="Marsaioli A.J."/>
            <person name="Bonatto J.M.C."/>
            <person name="Reis Junior O."/>
        </authorList>
    </citation>
    <scope>NUCLEOTIDE SEQUENCE</scope>
    <source>
        <strain evidence="14">28M1</strain>
    </source>
</reference>
<evidence type="ECO:0000256" key="13">
    <source>
        <dbReference type="SAM" id="MobiDB-lite"/>
    </source>
</evidence>
<dbReference type="AlphaFoldDB" id="A0A9P4WGT1"/>
<dbReference type="Gene3D" id="3.90.190.20">
    <property type="entry name" value="Mur ligase, C-terminal domain"/>
    <property type="match status" value="1"/>
</dbReference>
<dbReference type="PANTHER" id="PTHR11136:SF5">
    <property type="entry name" value="FOLYLPOLYGLUTAMATE SYNTHASE, MITOCHONDRIAL"/>
    <property type="match status" value="1"/>
</dbReference>
<dbReference type="EC" id="6.3.2.17" evidence="3"/>
<dbReference type="SUPFAM" id="SSF53623">
    <property type="entry name" value="MurD-like peptide ligases, catalytic domain"/>
    <property type="match status" value="1"/>
</dbReference>
<evidence type="ECO:0000256" key="1">
    <source>
        <dbReference type="ARBA" id="ARBA00005150"/>
    </source>
</evidence>
<dbReference type="InterPro" id="IPR001645">
    <property type="entry name" value="Folylpolyglutamate_synth"/>
</dbReference>
<dbReference type="InterPro" id="IPR036615">
    <property type="entry name" value="Mur_ligase_C_dom_sf"/>
</dbReference>
<evidence type="ECO:0000256" key="3">
    <source>
        <dbReference type="ARBA" id="ARBA00013025"/>
    </source>
</evidence>
<comment type="caution">
    <text evidence="14">The sequence shown here is derived from an EMBL/GenBank/DDBJ whole genome shotgun (WGS) entry which is preliminary data.</text>
</comment>
<dbReference type="InterPro" id="IPR036565">
    <property type="entry name" value="Mur-like_cat_sf"/>
</dbReference>
<keyword evidence="6" id="KW-0479">Metal-binding</keyword>
<keyword evidence="7" id="KW-0547">Nucleotide-binding</keyword>
<protein>
    <recommendedName>
        <fullName evidence="3">tetrahydrofolate synthase</fullName>
        <ecNumber evidence="3">6.3.2.17</ecNumber>
    </recommendedName>
    <alternativeName>
        <fullName evidence="11">Folylpoly-gamma-glutamate synthetase</fullName>
    </alternativeName>
    <alternativeName>
        <fullName evidence="10">Tetrahydrofolylpolyglutamate synthase</fullName>
    </alternativeName>
</protein>
<comment type="catalytic activity">
    <reaction evidence="12">
        <text>(6S)-5,6,7,8-tetrahydrofolyl-(gamma-L-Glu)(n) + L-glutamate + ATP = (6S)-5,6,7,8-tetrahydrofolyl-(gamma-L-Glu)(n+1) + ADP + phosphate + H(+)</text>
        <dbReference type="Rhea" id="RHEA:10580"/>
        <dbReference type="Rhea" id="RHEA-COMP:14738"/>
        <dbReference type="Rhea" id="RHEA-COMP:14740"/>
        <dbReference type="ChEBI" id="CHEBI:15378"/>
        <dbReference type="ChEBI" id="CHEBI:29985"/>
        <dbReference type="ChEBI" id="CHEBI:30616"/>
        <dbReference type="ChEBI" id="CHEBI:43474"/>
        <dbReference type="ChEBI" id="CHEBI:141005"/>
        <dbReference type="ChEBI" id="CHEBI:456216"/>
        <dbReference type="EC" id="6.3.2.17"/>
    </reaction>
</comment>
<evidence type="ECO:0000256" key="9">
    <source>
        <dbReference type="ARBA" id="ARBA00022842"/>
    </source>
</evidence>
<evidence type="ECO:0000256" key="4">
    <source>
        <dbReference type="ARBA" id="ARBA00022563"/>
    </source>
</evidence>
<keyword evidence="4" id="KW-0554">One-carbon metabolism</keyword>
<dbReference type="GO" id="GO:0046872">
    <property type="term" value="F:metal ion binding"/>
    <property type="evidence" value="ECO:0007669"/>
    <property type="project" value="UniProtKB-KW"/>
</dbReference>
<dbReference type="OrthoDB" id="5212574at2759"/>
<dbReference type="PANTHER" id="PTHR11136">
    <property type="entry name" value="FOLYLPOLYGLUTAMATE SYNTHASE-RELATED"/>
    <property type="match status" value="1"/>
</dbReference>
<evidence type="ECO:0000256" key="11">
    <source>
        <dbReference type="ARBA" id="ARBA00030876"/>
    </source>
</evidence>
<keyword evidence="5" id="KW-0436">Ligase</keyword>
<evidence type="ECO:0000313" key="14">
    <source>
        <dbReference type="EMBL" id="KAF3031936.1"/>
    </source>
</evidence>
<evidence type="ECO:0000256" key="6">
    <source>
        <dbReference type="ARBA" id="ARBA00022723"/>
    </source>
</evidence>
<evidence type="ECO:0000256" key="12">
    <source>
        <dbReference type="ARBA" id="ARBA00047493"/>
    </source>
</evidence>
<evidence type="ECO:0000256" key="10">
    <source>
        <dbReference type="ARBA" id="ARBA00030592"/>
    </source>
</evidence>
<dbReference type="GO" id="GO:0005829">
    <property type="term" value="C:cytosol"/>
    <property type="evidence" value="ECO:0007669"/>
    <property type="project" value="TreeGrafter"/>
</dbReference>